<feature type="domain" description="MPN" evidence="7">
    <location>
        <begin position="105"/>
        <end position="227"/>
    </location>
</feature>
<dbReference type="Proteomes" id="UP000014975">
    <property type="component" value="Unassembled WGS sequence"/>
</dbReference>
<organism evidence="8 9">
    <name type="scientific">Alkalidesulfovibrio alkalitolerans DSM 16529</name>
    <dbReference type="NCBI Taxonomy" id="1121439"/>
    <lineage>
        <taxon>Bacteria</taxon>
        <taxon>Pseudomonadati</taxon>
        <taxon>Thermodesulfobacteriota</taxon>
        <taxon>Desulfovibrionia</taxon>
        <taxon>Desulfovibrionales</taxon>
        <taxon>Desulfovibrionaceae</taxon>
        <taxon>Alkalidesulfovibrio</taxon>
    </lineage>
</organism>
<comment type="caution">
    <text evidence="8">The sequence shown here is derived from an EMBL/GenBank/DDBJ whole genome shotgun (WGS) entry which is preliminary data.</text>
</comment>
<evidence type="ECO:0000313" key="8">
    <source>
        <dbReference type="EMBL" id="EPR33010.1"/>
    </source>
</evidence>
<evidence type="ECO:0000256" key="1">
    <source>
        <dbReference type="ARBA" id="ARBA00022670"/>
    </source>
</evidence>
<keyword evidence="9" id="KW-1185">Reference proteome</keyword>
<keyword evidence="4" id="KW-0862">Zinc</keyword>
<dbReference type="InterPro" id="IPR001405">
    <property type="entry name" value="UPF0758"/>
</dbReference>
<dbReference type="GO" id="GO:0006508">
    <property type="term" value="P:proteolysis"/>
    <property type="evidence" value="ECO:0007669"/>
    <property type="project" value="UniProtKB-KW"/>
</dbReference>
<keyword evidence="5" id="KW-0482">Metalloprotease</keyword>
<dbReference type="NCBIfam" id="NF000642">
    <property type="entry name" value="PRK00024.1"/>
    <property type="match status" value="1"/>
</dbReference>
<dbReference type="Gene3D" id="3.40.140.10">
    <property type="entry name" value="Cytidine Deaminase, domain 2"/>
    <property type="match status" value="1"/>
</dbReference>
<evidence type="ECO:0000313" key="9">
    <source>
        <dbReference type="Proteomes" id="UP000014975"/>
    </source>
</evidence>
<dbReference type="InterPro" id="IPR025657">
    <property type="entry name" value="RadC_JAB"/>
</dbReference>
<proteinExistence type="inferred from homology"/>
<reference evidence="8 9" key="1">
    <citation type="journal article" date="2013" name="Genome Announc.">
        <title>Draft genome sequences for three mercury-methylating, sulfate-reducing bacteria.</title>
        <authorList>
            <person name="Brown S.D."/>
            <person name="Hurt R.A.Jr."/>
            <person name="Gilmour C.C."/>
            <person name="Elias D.A."/>
        </authorList>
    </citation>
    <scope>NUCLEOTIDE SEQUENCE [LARGE SCALE GENOMIC DNA]</scope>
    <source>
        <strain evidence="8 9">DSM 16529</strain>
    </source>
</reference>
<evidence type="ECO:0000256" key="4">
    <source>
        <dbReference type="ARBA" id="ARBA00022833"/>
    </source>
</evidence>
<evidence type="ECO:0000256" key="6">
    <source>
        <dbReference type="RuleBase" id="RU003797"/>
    </source>
</evidence>
<gene>
    <name evidence="8" type="ORF">dsat_0451</name>
</gene>
<dbReference type="EMBL" id="ATHI01000026">
    <property type="protein sequence ID" value="EPR33010.1"/>
    <property type="molecule type" value="Genomic_DNA"/>
</dbReference>
<evidence type="ECO:0000256" key="5">
    <source>
        <dbReference type="ARBA" id="ARBA00023049"/>
    </source>
</evidence>
<keyword evidence="1" id="KW-0645">Protease</keyword>
<name>S7T907_9BACT</name>
<evidence type="ECO:0000259" key="7">
    <source>
        <dbReference type="PROSITE" id="PS50249"/>
    </source>
</evidence>
<dbReference type="GO" id="GO:0046872">
    <property type="term" value="F:metal ion binding"/>
    <property type="evidence" value="ECO:0007669"/>
    <property type="project" value="UniProtKB-KW"/>
</dbReference>
<dbReference type="PANTHER" id="PTHR30471">
    <property type="entry name" value="DNA REPAIR PROTEIN RADC"/>
    <property type="match status" value="1"/>
</dbReference>
<sequence>MIVAKDPHYHGHRQRLRDRLTRDPSQLADYEVLELLLGHVIRRGDTKPLAKELIARHKTLRGVFLADPSELRNLDGFGQSLEDFWRLWRETWARLHESPVAERLSIQSPQDVADFAKARLGPCRREEFWVAMVDNKNRIMAWERASQGTVDQTIVYPREVFSRALEVKASGIVLVHNHPGGDPRPSSQDVELTRRMVRAASDLGVRVLDHIIVTDTAFYSFQQEGML</sequence>
<dbReference type="CDD" id="cd08071">
    <property type="entry name" value="MPN_DUF2466"/>
    <property type="match status" value="1"/>
</dbReference>
<accession>S7T907</accession>
<evidence type="ECO:0000256" key="2">
    <source>
        <dbReference type="ARBA" id="ARBA00022723"/>
    </source>
</evidence>
<dbReference type="Pfam" id="PF04002">
    <property type="entry name" value="RadC"/>
    <property type="match status" value="1"/>
</dbReference>
<keyword evidence="3" id="KW-0378">Hydrolase</keyword>
<keyword evidence="2" id="KW-0479">Metal-binding</keyword>
<dbReference type="PATRIC" id="fig|1121439.3.peg.1803"/>
<comment type="similarity">
    <text evidence="6">Belongs to the UPF0758 family.</text>
</comment>
<dbReference type="NCBIfam" id="TIGR00608">
    <property type="entry name" value="radc"/>
    <property type="match status" value="1"/>
</dbReference>
<dbReference type="AlphaFoldDB" id="S7T907"/>
<evidence type="ECO:0000256" key="3">
    <source>
        <dbReference type="ARBA" id="ARBA00022801"/>
    </source>
</evidence>
<dbReference type="SUPFAM" id="SSF102712">
    <property type="entry name" value="JAB1/MPN domain"/>
    <property type="match status" value="1"/>
</dbReference>
<dbReference type="STRING" id="1121439.dsat_0451"/>
<protein>
    <submittedName>
        <fullName evidence="8">DNA repair protein RadC</fullName>
    </submittedName>
</protein>
<dbReference type="PANTHER" id="PTHR30471:SF3">
    <property type="entry name" value="UPF0758 PROTEIN YEES-RELATED"/>
    <property type="match status" value="1"/>
</dbReference>
<dbReference type="GO" id="GO:0008237">
    <property type="term" value="F:metallopeptidase activity"/>
    <property type="evidence" value="ECO:0007669"/>
    <property type="project" value="UniProtKB-KW"/>
</dbReference>
<dbReference type="eggNOG" id="COG2003">
    <property type="taxonomic scope" value="Bacteria"/>
</dbReference>
<dbReference type="InterPro" id="IPR037518">
    <property type="entry name" value="MPN"/>
</dbReference>
<dbReference type="PROSITE" id="PS50249">
    <property type="entry name" value="MPN"/>
    <property type="match status" value="1"/>
</dbReference>